<gene>
    <name evidence="2" type="ORF">EZS27_021451</name>
</gene>
<sequence>MINNYPLRYKLSIYLANNPRSFFILKLKMKREIDIYTSNIMRKKRLEKKWTQRQLSDYMGVSGIFINNIESIKKPDKLNLYHINLLAEIFDCSPREFLPEKPILEK</sequence>
<dbReference type="Gene3D" id="1.10.260.40">
    <property type="entry name" value="lambda repressor-like DNA-binding domains"/>
    <property type="match status" value="1"/>
</dbReference>
<dbReference type="SUPFAM" id="SSF47413">
    <property type="entry name" value="lambda repressor-like DNA-binding domains"/>
    <property type="match status" value="1"/>
</dbReference>
<feature type="domain" description="HTH cro/C1-type" evidence="1">
    <location>
        <begin position="41"/>
        <end position="97"/>
    </location>
</feature>
<evidence type="ECO:0000259" key="1">
    <source>
        <dbReference type="PROSITE" id="PS50943"/>
    </source>
</evidence>
<reference evidence="2" key="1">
    <citation type="submission" date="2019-03" db="EMBL/GenBank/DDBJ databases">
        <title>Single cell metagenomics reveals metabolic interactions within the superorganism composed of flagellate Streblomastix strix and complex community of Bacteroidetes bacteria on its surface.</title>
        <authorList>
            <person name="Treitli S.C."/>
            <person name="Kolisko M."/>
            <person name="Husnik F."/>
            <person name="Keeling P."/>
            <person name="Hampl V."/>
        </authorList>
    </citation>
    <scope>NUCLEOTIDE SEQUENCE</scope>
    <source>
        <strain evidence="2">STM</strain>
    </source>
</reference>
<dbReference type="PROSITE" id="PS50943">
    <property type="entry name" value="HTH_CROC1"/>
    <property type="match status" value="1"/>
</dbReference>
<protein>
    <recommendedName>
        <fullName evidence="1">HTH cro/C1-type domain-containing protein</fullName>
    </recommendedName>
</protein>
<dbReference type="InterPro" id="IPR001387">
    <property type="entry name" value="Cro/C1-type_HTH"/>
</dbReference>
<dbReference type="CDD" id="cd00093">
    <property type="entry name" value="HTH_XRE"/>
    <property type="match status" value="1"/>
</dbReference>
<dbReference type="EMBL" id="SNRY01001598">
    <property type="protein sequence ID" value="KAA6329765.1"/>
    <property type="molecule type" value="Genomic_DNA"/>
</dbReference>
<accession>A0A5J4R845</accession>
<name>A0A5J4R845_9ZZZZ</name>
<dbReference type="InterPro" id="IPR010982">
    <property type="entry name" value="Lambda_DNA-bd_dom_sf"/>
</dbReference>
<evidence type="ECO:0000313" key="2">
    <source>
        <dbReference type="EMBL" id="KAA6329765.1"/>
    </source>
</evidence>
<dbReference type="Pfam" id="PF01381">
    <property type="entry name" value="HTH_3"/>
    <property type="match status" value="1"/>
</dbReference>
<dbReference type="GO" id="GO:0003677">
    <property type="term" value="F:DNA binding"/>
    <property type="evidence" value="ECO:0007669"/>
    <property type="project" value="InterPro"/>
</dbReference>
<dbReference type="AlphaFoldDB" id="A0A5J4R845"/>
<proteinExistence type="predicted"/>
<comment type="caution">
    <text evidence="2">The sequence shown here is derived from an EMBL/GenBank/DDBJ whole genome shotgun (WGS) entry which is preliminary data.</text>
</comment>
<dbReference type="SMART" id="SM00530">
    <property type="entry name" value="HTH_XRE"/>
    <property type="match status" value="1"/>
</dbReference>
<organism evidence="2">
    <name type="scientific">termite gut metagenome</name>
    <dbReference type="NCBI Taxonomy" id="433724"/>
    <lineage>
        <taxon>unclassified sequences</taxon>
        <taxon>metagenomes</taxon>
        <taxon>organismal metagenomes</taxon>
    </lineage>
</organism>